<evidence type="ECO:0000256" key="8">
    <source>
        <dbReference type="SAM" id="Coils"/>
    </source>
</evidence>
<keyword evidence="12" id="KW-1185">Reference proteome</keyword>
<dbReference type="GO" id="GO:0001216">
    <property type="term" value="F:DNA-binding transcription activator activity"/>
    <property type="evidence" value="ECO:0007669"/>
    <property type="project" value="UniProtKB-ARBA"/>
</dbReference>
<evidence type="ECO:0000256" key="5">
    <source>
        <dbReference type="ARBA" id="ARBA00023125"/>
    </source>
</evidence>
<feature type="compositionally biased region" description="Polar residues" evidence="9">
    <location>
        <begin position="726"/>
        <end position="740"/>
    </location>
</feature>
<dbReference type="InterPro" id="IPR036864">
    <property type="entry name" value="Zn2-C6_fun-type_DNA-bd_sf"/>
</dbReference>
<dbReference type="Pfam" id="PF04082">
    <property type="entry name" value="Fungal_trans"/>
    <property type="match status" value="1"/>
</dbReference>
<dbReference type="Proteomes" id="UP000509510">
    <property type="component" value="Chromosome I"/>
</dbReference>
<feature type="region of interest" description="Disordered" evidence="9">
    <location>
        <begin position="1"/>
        <end position="20"/>
    </location>
</feature>
<dbReference type="PROSITE" id="PS50048">
    <property type="entry name" value="ZN2_CY6_FUNGAL_2"/>
    <property type="match status" value="1"/>
</dbReference>
<dbReference type="PANTHER" id="PTHR31845:SF39">
    <property type="entry name" value="TRANSCRIPTION FACTOR PBCR-RELATED"/>
    <property type="match status" value="1"/>
</dbReference>
<dbReference type="PANTHER" id="PTHR31845">
    <property type="entry name" value="FINGER DOMAIN PROTEIN, PUTATIVE-RELATED"/>
    <property type="match status" value="1"/>
</dbReference>
<dbReference type="GO" id="GO:0008270">
    <property type="term" value="F:zinc ion binding"/>
    <property type="evidence" value="ECO:0007669"/>
    <property type="project" value="InterPro"/>
</dbReference>
<keyword evidence="5" id="KW-0238">DNA-binding</keyword>
<evidence type="ECO:0000259" key="10">
    <source>
        <dbReference type="PROSITE" id="PS50048"/>
    </source>
</evidence>
<dbReference type="GO" id="GO:0000976">
    <property type="term" value="F:transcription cis-regulatory region binding"/>
    <property type="evidence" value="ECO:0007669"/>
    <property type="project" value="TreeGrafter"/>
</dbReference>
<feature type="coiled-coil region" evidence="8">
    <location>
        <begin position="67"/>
        <end position="94"/>
    </location>
</feature>
<name>A0A7H8QHP3_TALRU</name>
<dbReference type="GO" id="GO:0006351">
    <property type="term" value="P:DNA-templated transcription"/>
    <property type="evidence" value="ECO:0007669"/>
    <property type="project" value="InterPro"/>
</dbReference>
<evidence type="ECO:0000313" key="12">
    <source>
        <dbReference type="Proteomes" id="UP000509510"/>
    </source>
</evidence>
<keyword evidence="8" id="KW-0175">Coiled coil</keyword>
<dbReference type="OrthoDB" id="3365636at2759"/>
<evidence type="ECO:0000256" key="1">
    <source>
        <dbReference type="ARBA" id="ARBA00004123"/>
    </source>
</evidence>
<feature type="compositionally biased region" description="Acidic residues" evidence="9">
    <location>
        <begin position="111"/>
        <end position="125"/>
    </location>
</feature>
<organism evidence="11 12">
    <name type="scientific">Talaromyces rugulosus</name>
    <name type="common">Penicillium rugulosum</name>
    <dbReference type="NCBI Taxonomy" id="121627"/>
    <lineage>
        <taxon>Eukaryota</taxon>
        <taxon>Fungi</taxon>
        <taxon>Dikarya</taxon>
        <taxon>Ascomycota</taxon>
        <taxon>Pezizomycotina</taxon>
        <taxon>Eurotiomycetes</taxon>
        <taxon>Eurotiomycetidae</taxon>
        <taxon>Eurotiales</taxon>
        <taxon>Trichocomaceae</taxon>
        <taxon>Talaromyces</taxon>
        <taxon>Talaromyces sect. Islandici</taxon>
    </lineage>
</organism>
<feature type="region of interest" description="Disordered" evidence="9">
    <location>
        <begin position="726"/>
        <end position="773"/>
    </location>
</feature>
<keyword evidence="6" id="KW-0804">Transcription</keyword>
<dbReference type="CDD" id="cd12148">
    <property type="entry name" value="fungal_TF_MHR"/>
    <property type="match status" value="1"/>
</dbReference>
<evidence type="ECO:0000256" key="3">
    <source>
        <dbReference type="ARBA" id="ARBA00022833"/>
    </source>
</evidence>
<keyword evidence="2" id="KW-0479">Metal-binding</keyword>
<dbReference type="GO" id="GO:0005634">
    <property type="term" value="C:nucleus"/>
    <property type="evidence" value="ECO:0007669"/>
    <property type="project" value="UniProtKB-SubCell"/>
</dbReference>
<sequence>MSTHHNQGGGPADHQSLSTPQLNRSCESCRALKVRCLPDTNMPNQCQRCTKANRPCIFVAPQRRRPRKRTDSRVAQLEKEMAAMRSMLKDRRAAAAAAAAGGGTATKEEIINEESESGSEEEEQDEVDFGVMPMEKPHPLNYQEIKLVNVNPSQSPGVRSTYDLSGDGHSMQSTPSLIPHSSSPDFGDGGDIVDRGLISPAAAEDFLSLFMTDLLDYFPFIVLPLDTTAAQLRQSKPVLFLAIIAAAAIAVDAGLANVMNHEIISLYSQRFFFRGEKSLEMVQALILMNIYYLPPDSPSQIQAYQYSHIAATMAIEVGIAYKKRMPRKPNRNRRQATPAEKFDEQMAEQARTILTCYHLSSTVAMRTRRPNMLQYNDWIKECVRMLSKSPIESDRRLAIWFELQIITDEALSSFGLDDTASTAPLTETRVNAVLRLFDKKMDDWKENLDAEDLTVPMVLEYQHALLSIYELGIGEGYREPDAIKRQYYTLPAPESGEQQYEPLSALRVDLNIKWLNAAHGLLDSFLNCDVHTMRKMPNLTYSRVVLGVMVLLKIFFSIKSGALRDVISLGTVNMEQYLESMTERLTEASAGSKYPIPSRWLRVVGGKARDWLTRFENHRTEKEEARLQAQRDAEKAKAKAAAAVTVVGPSTSSFTAAWHGGIVPTPTKVVPVGMQPAYPDEYHQQQYHQQRQHEQTHEFNPNLAYQQTTNTSPVASMSATSATSVHNYNHNAWPTPTQNDPGMHHQHHHQQQQQQQHHHPHINNPPAVAHPYTLPSQPAAAVWSFQHDMANLQQQQQQTQTQPFPLDLGGQQDATSNHTNNPMYSMENAIPMDMEFDWVPDRGMFQLPTF</sequence>
<keyword evidence="7" id="KW-0539">Nucleus</keyword>
<dbReference type="SMART" id="SM00066">
    <property type="entry name" value="GAL4"/>
    <property type="match status" value="1"/>
</dbReference>
<evidence type="ECO:0000313" key="11">
    <source>
        <dbReference type="EMBL" id="QKX53494.1"/>
    </source>
</evidence>
<dbReference type="InterPro" id="IPR007219">
    <property type="entry name" value="XnlR_reg_dom"/>
</dbReference>
<dbReference type="InterPro" id="IPR001138">
    <property type="entry name" value="Zn2Cys6_DnaBD"/>
</dbReference>
<evidence type="ECO:0000256" key="7">
    <source>
        <dbReference type="ARBA" id="ARBA00023242"/>
    </source>
</evidence>
<reference evidence="12" key="1">
    <citation type="submission" date="2020-06" db="EMBL/GenBank/DDBJ databases">
        <title>A chromosome-scale genome assembly of Talaromyces rugulosus W13939.</title>
        <authorList>
            <person name="Wang B."/>
            <person name="Guo L."/>
            <person name="Ye K."/>
            <person name="Wang L."/>
        </authorList>
    </citation>
    <scope>NUCLEOTIDE SEQUENCE [LARGE SCALE GENOMIC DNA]</scope>
    <source>
        <strain evidence="12">W13939</strain>
    </source>
</reference>
<dbReference type="PROSITE" id="PS00463">
    <property type="entry name" value="ZN2_CY6_FUNGAL_1"/>
    <property type="match status" value="1"/>
</dbReference>
<dbReference type="Gene3D" id="4.10.240.10">
    <property type="entry name" value="Zn(2)-C6 fungal-type DNA-binding domain"/>
    <property type="match status" value="1"/>
</dbReference>
<feature type="region of interest" description="Disordered" evidence="9">
    <location>
        <begin position="99"/>
        <end position="125"/>
    </location>
</feature>
<dbReference type="GO" id="GO:0000981">
    <property type="term" value="F:DNA-binding transcription factor activity, RNA polymerase II-specific"/>
    <property type="evidence" value="ECO:0007669"/>
    <property type="project" value="InterPro"/>
</dbReference>
<evidence type="ECO:0000256" key="2">
    <source>
        <dbReference type="ARBA" id="ARBA00022723"/>
    </source>
</evidence>
<dbReference type="GeneID" id="55988086"/>
<dbReference type="SUPFAM" id="SSF57701">
    <property type="entry name" value="Zn2/Cys6 DNA-binding domain"/>
    <property type="match status" value="1"/>
</dbReference>
<keyword evidence="4" id="KW-0805">Transcription regulation</keyword>
<evidence type="ECO:0000256" key="9">
    <source>
        <dbReference type="SAM" id="MobiDB-lite"/>
    </source>
</evidence>
<dbReference type="AlphaFoldDB" id="A0A7H8QHP3"/>
<dbReference type="RefSeq" id="XP_035339673.1">
    <property type="nucleotide sequence ID" value="XM_035483780.1"/>
</dbReference>
<dbReference type="FunFam" id="4.10.240.10:FF:000003">
    <property type="entry name" value="C6 transcription factor (Leu3)"/>
    <property type="match status" value="1"/>
</dbReference>
<feature type="compositionally biased region" description="Basic residues" evidence="9">
    <location>
        <begin position="744"/>
        <end position="761"/>
    </location>
</feature>
<accession>A0A7H8QHP3</accession>
<evidence type="ECO:0000256" key="6">
    <source>
        <dbReference type="ARBA" id="ARBA00023163"/>
    </source>
</evidence>
<protein>
    <recommendedName>
        <fullName evidence="10">Zn(2)-C6 fungal-type domain-containing protein</fullName>
    </recommendedName>
</protein>
<dbReference type="InterPro" id="IPR051089">
    <property type="entry name" value="prtT"/>
</dbReference>
<feature type="domain" description="Zn(2)-C6 fungal-type" evidence="10">
    <location>
        <begin position="25"/>
        <end position="58"/>
    </location>
</feature>
<dbReference type="CDD" id="cd00067">
    <property type="entry name" value="GAL4"/>
    <property type="match status" value="1"/>
</dbReference>
<dbReference type="EMBL" id="CP055898">
    <property type="protein sequence ID" value="QKX53494.1"/>
    <property type="molecule type" value="Genomic_DNA"/>
</dbReference>
<comment type="subcellular location">
    <subcellularLocation>
        <location evidence="1">Nucleus</location>
    </subcellularLocation>
</comment>
<dbReference type="KEGG" id="trg:TRUGW13939_00573"/>
<gene>
    <name evidence="11" type="ORF">TRUGW13939_00573</name>
</gene>
<keyword evidence="3" id="KW-0862">Zinc</keyword>
<proteinExistence type="predicted"/>
<evidence type="ECO:0000256" key="4">
    <source>
        <dbReference type="ARBA" id="ARBA00023015"/>
    </source>
</evidence>